<comment type="caution">
    <text evidence="1">The sequence shown here is derived from an EMBL/GenBank/DDBJ whole genome shotgun (WGS) entry which is preliminary data.</text>
</comment>
<protein>
    <submittedName>
        <fullName evidence="1">Uncharacterized protein</fullName>
    </submittedName>
</protein>
<dbReference type="OMA" id="EYIIRHI"/>
<accession>A0A117E3E5</accession>
<dbReference type="OrthoDB" id="4177946at2759"/>
<evidence type="ECO:0000313" key="1">
    <source>
        <dbReference type="EMBL" id="GAQ45097.1"/>
    </source>
</evidence>
<name>A0A117E3E5_ASPNG</name>
<evidence type="ECO:0000313" key="2">
    <source>
        <dbReference type="Proteomes" id="UP000068243"/>
    </source>
</evidence>
<proteinExistence type="predicted"/>
<dbReference type="Proteomes" id="UP000068243">
    <property type="component" value="Unassembled WGS sequence"/>
</dbReference>
<organism evidence="1 2">
    <name type="scientific">Aspergillus niger</name>
    <dbReference type="NCBI Taxonomy" id="5061"/>
    <lineage>
        <taxon>Eukaryota</taxon>
        <taxon>Fungi</taxon>
        <taxon>Dikarya</taxon>
        <taxon>Ascomycota</taxon>
        <taxon>Pezizomycotina</taxon>
        <taxon>Eurotiomycetes</taxon>
        <taxon>Eurotiomycetidae</taxon>
        <taxon>Eurotiales</taxon>
        <taxon>Aspergillaceae</taxon>
        <taxon>Aspergillus</taxon>
        <taxon>Aspergillus subgen. Circumdati</taxon>
    </lineage>
</organism>
<gene>
    <name evidence="1" type="ORF">ABL_07758</name>
</gene>
<dbReference type="AlphaFoldDB" id="A0A117E3E5"/>
<dbReference type="EMBL" id="BCMY01000015">
    <property type="protein sequence ID" value="GAQ45097.1"/>
    <property type="molecule type" value="Genomic_DNA"/>
</dbReference>
<reference evidence="2" key="1">
    <citation type="journal article" date="2016" name="Genome Announc.">
        <title>Draft genome sequence of Aspergillus niger strain An76.</title>
        <authorList>
            <person name="Gong W."/>
            <person name="Cheng Z."/>
            <person name="Zhang H."/>
            <person name="Liu L."/>
            <person name="Gao P."/>
            <person name="Wang L."/>
        </authorList>
    </citation>
    <scope>NUCLEOTIDE SEQUENCE [LARGE SCALE GENOMIC DNA]</scope>
    <source>
        <strain evidence="2">An76</strain>
    </source>
</reference>
<sequence>MAEYLTMPILNELIRRVEEDPSNADAVKAMTSGILSYYFLINEGFIVAPKSTSNEFSTGFEYIIRHIQPSRSENRKIVDHVVARSEVDNILQSCISRLQQSIQHRIPGVESCWAVLVQGQSVYFYEYHGQLPEHERLVPWALSGQSQEQHAFHVRRDSVQIERMLRHMALHDMPARETVERG</sequence>